<protein>
    <submittedName>
        <fullName evidence="1">Uncharacterized protein</fullName>
    </submittedName>
</protein>
<gene>
    <name evidence="1" type="ORF">CCMP2556_LOCUS37875</name>
</gene>
<keyword evidence="2" id="KW-1185">Reference proteome</keyword>
<comment type="caution">
    <text evidence="1">The sequence shown here is derived from an EMBL/GenBank/DDBJ whole genome shotgun (WGS) entry which is preliminary data.</text>
</comment>
<reference evidence="1 2" key="1">
    <citation type="submission" date="2024-02" db="EMBL/GenBank/DDBJ databases">
        <authorList>
            <person name="Chen Y."/>
            <person name="Shah S."/>
            <person name="Dougan E. K."/>
            <person name="Thang M."/>
            <person name="Chan C."/>
        </authorList>
    </citation>
    <scope>NUCLEOTIDE SEQUENCE [LARGE SCALE GENOMIC DNA]</scope>
</reference>
<evidence type="ECO:0000313" key="2">
    <source>
        <dbReference type="Proteomes" id="UP001642484"/>
    </source>
</evidence>
<dbReference type="Proteomes" id="UP001642484">
    <property type="component" value="Unassembled WGS sequence"/>
</dbReference>
<name>A0ABP0PMT3_9DINO</name>
<organism evidence="1 2">
    <name type="scientific">Durusdinium trenchii</name>
    <dbReference type="NCBI Taxonomy" id="1381693"/>
    <lineage>
        <taxon>Eukaryota</taxon>
        <taxon>Sar</taxon>
        <taxon>Alveolata</taxon>
        <taxon>Dinophyceae</taxon>
        <taxon>Suessiales</taxon>
        <taxon>Symbiodiniaceae</taxon>
        <taxon>Durusdinium</taxon>
    </lineage>
</organism>
<dbReference type="EMBL" id="CAXAMN010023339">
    <property type="protein sequence ID" value="CAK9076837.1"/>
    <property type="molecule type" value="Genomic_DNA"/>
</dbReference>
<accession>A0ABP0PMT3</accession>
<sequence length="161" mass="17359">MHVQGARRANKENICDVNPCSLAVLLALAAVLTAPNAAELFGGFSLSGLAGGVSFFKNFIVQCVTEVLEPVMCNVLPPALILSFQDEKMAASMCAMMDHLMANPKFLEVLKKFIKTSMTDEHLLGSLKAVMQEALSDSDLYKSAMHGLGTRSRSQLEPLAQ</sequence>
<evidence type="ECO:0000313" key="1">
    <source>
        <dbReference type="EMBL" id="CAK9076837.1"/>
    </source>
</evidence>
<proteinExistence type="predicted"/>